<reference evidence="1" key="1">
    <citation type="submission" date="2022-02" db="EMBL/GenBank/DDBJ databases">
        <authorList>
            <person name="King R."/>
        </authorList>
    </citation>
    <scope>NUCLEOTIDE SEQUENCE</scope>
</reference>
<dbReference type="EMBL" id="LR824532">
    <property type="protein sequence ID" value="CAH1634822.1"/>
    <property type="molecule type" value="Genomic_DNA"/>
</dbReference>
<protein>
    <submittedName>
        <fullName evidence="1">Uncharacterized protein</fullName>
    </submittedName>
</protein>
<dbReference type="PANTHER" id="PTHR45913">
    <property type="entry name" value="EPM2A-INTERACTING PROTEIN 1"/>
    <property type="match status" value="1"/>
</dbReference>
<dbReference type="Proteomes" id="UP001153321">
    <property type="component" value="Chromosome 1"/>
</dbReference>
<organism evidence="1 2">
    <name type="scientific">Spodoptera littoralis</name>
    <name type="common">Egyptian cotton leafworm</name>
    <dbReference type="NCBI Taxonomy" id="7109"/>
    <lineage>
        <taxon>Eukaryota</taxon>
        <taxon>Metazoa</taxon>
        <taxon>Ecdysozoa</taxon>
        <taxon>Arthropoda</taxon>
        <taxon>Hexapoda</taxon>
        <taxon>Insecta</taxon>
        <taxon>Pterygota</taxon>
        <taxon>Neoptera</taxon>
        <taxon>Endopterygota</taxon>
        <taxon>Lepidoptera</taxon>
        <taxon>Glossata</taxon>
        <taxon>Ditrysia</taxon>
        <taxon>Noctuoidea</taxon>
        <taxon>Noctuidae</taxon>
        <taxon>Amphipyrinae</taxon>
        <taxon>Spodoptera</taxon>
    </lineage>
</organism>
<evidence type="ECO:0000313" key="2">
    <source>
        <dbReference type="Proteomes" id="UP001153321"/>
    </source>
</evidence>
<dbReference type="SUPFAM" id="SSF53098">
    <property type="entry name" value="Ribonuclease H-like"/>
    <property type="match status" value="1"/>
</dbReference>
<gene>
    <name evidence="1" type="ORF">SPLIT_LOCUS184</name>
</gene>
<dbReference type="InterPro" id="IPR012337">
    <property type="entry name" value="RNaseH-like_sf"/>
</dbReference>
<sequence length="610" mass="70540">MLLLLQLMKKKKKRKVIEENRVFNDAWTDLYFFVNCNGKPLCLICQKTIAMQKEYNLKRHYDTEHKVKFACLVGESRKTKINALKSSVKNQQNVFKVQVQSNESSIRASLRVAEILAKSGRPFTDSELIKQCALVMADEVCPDQKKKFENISLSARTCTRRTEDLGDNLYQQLREKAQQFEWFSLATDESNDVSDTAQLLIFVRGIDRNFNVYEELLQLCSLKGTTTGEDLFCNLGQALESMQLPWGKLVSVTTDGGRNMSGQNKGLVGRIKTKLAEIGCNIPLFFHCIIHQEALCSKVVSWKEVMDIVVATVNYIRKNGLTHRQFQQFLADTEADHRDVLYYSEVRWLSRGAVLKRFFDLRKEINTFMNEKGKPIPQLTDTQWLIDLGFLTDITHELNTLNIRLQGKNKLISDMHTDVKAFQMKNRLFIKHIDEKKLDHFPNCKTAVEEAGINFHWKSDKMKDILIQLQTQFSDRFCDFEKVSSKLKIFANPYSCDVEDVPIHLQMNVIDLQSNDTLKSSFYEINDLVKFYASLPSDFDELKKFAKQFITIFGSTYLCEQTFSIVNYRKNKYASRLTDEHLRAILRIATTNMTANIQEIASQMQPQTSH</sequence>
<name>A0A9P0HUM8_SPOLI</name>
<dbReference type="PANTHER" id="PTHR45913:SF21">
    <property type="entry name" value="DUF4371 DOMAIN-CONTAINING PROTEIN"/>
    <property type="match status" value="1"/>
</dbReference>
<keyword evidence="2" id="KW-1185">Reference proteome</keyword>
<evidence type="ECO:0000313" key="1">
    <source>
        <dbReference type="EMBL" id="CAH1634822.1"/>
    </source>
</evidence>
<dbReference type="AlphaFoldDB" id="A0A9P0HUM8"/>
<proteinExistence type="predicted"/>
<accession>A0A9P0HUM8</accession>